<sequence length="122" mass="13243">MAKTPPLSGLLRNYDDARRRPGPAHGSPVPIFSITEINTHQKHSSPRLEVMSPAGDCHPRRYPGNLTAESTVRLPVGYDESPSVRRVSVLAVSGKGLVAGLVLSAVGDHRRHGVYELFIVKI</sequence>
<protein>
    <submittedName>
        <fullName evidence="2">Uncharacterized protein</fullName>
    </submittedName>
</protein>
<evidence type="ECO:0000313" key="3">
    <source>
        <dbReference type="Proteomes" id="UP000243459"/>
    </source>
</evidence>
<accession>A0A5P1FV65</accession>
<evidence type="ECO:0000256" key="1">
    <source>
        <dbReference type="SAM" id="MobiDB-lite"/>
    </source>
</evidence>
<name>A0A5P1FV65_ASPOF</name>
<feature type="region of interest" description="Disordered" evidence="1">
    <location>
        <begin position="1"/>
        <end position="64"/>
    </location>
</feature>
<organism evidence="2 3">
    <name type="scientific">Asparagus officinalis</name>
    <name type="common">Garden asparagus</name>
    <dbReference type="NCBI Taxonomy" id="4686"/>
    <lineage>
        <taxon>Eukaryota</taxon>
        <taxon>Viridiplantae</taxon>
        <taxon>Streptophyta</taxon>
        <taxon>Embryophyta</taxon>
        <taxon>Tracheophyta</taxon>
        <taxon>Spermatophyta</taxon>
        <taxon>Magnoliopsida</taxon>
        <taxon>Liliopsida</taxon>
        <taxon>Asparagales</taxon>
        <taxon>Asparagaceae</taxon>
        <taxon>Asparagoideae</taxon>
        <taxon>Asparagus</taxon>
    </lineage>
</organism>
<keyword evidence="3" id="KW-1185">Reference proteome</keyword>
<gene>
    <name evidence="2" type="ORF">A4U43_C01F27850</name>
</gene>
<dbReference type="EMBL" id="CM007381">
    <property type="protein sequence ID" value="ONK81327.1"/>
    <property type="molecule type" value="Genomic_DNA"/>
</dbReference>
<dbReference type="Gramene" id="ONK81327">
    <property type="protein sequence ID" value="ONK81327"/>
    <property type="gene ID" value="A4U43_C01F27850"/>
</dbReference>
<evidence type="ECO:0000313" key="2">
    <source>
        <dbReference type="EMBL" id="ONK81327.1"/>
    </source>
</evidence>
<reference evidence="3" key="1">
    <citation type="journal article" date="2017" name="Nat. Commun.">
        <title>The asparagus genome sheds light on the origin and evolution of a young Y chromosome.</title>
        <authorList>
            <person name="Harkess A."/>
            <person name="Zhou J."/>
            <person name="Xu C."/>
            <person name="Bowers J.E."/>
            <person name="Van der Hulst R."/>
            <person name="Ayyampalayam S."/>
            <person name="Mercati F."/>
            <person name="Riccardi P."/>
            <person name="McKain M.R."/>
            <person name="Kakrana A."/>
            <person name="Tang H."/>
            <person name="Ray J."/>
            <person name="Groenendijk J."/>
            <person name="Arikit S."/>
            <person name="Mathioni S.M."/>
            <person name="Nakano M."/>
            <person name="Shan H."/>
            <person name="Telgmann-Rauber A."/>
            <person name="Kanno A."/>
            <person name="Yue Z."/>
            <person name="Chen H."/>
            <person name="Li W."/>
            <person name="Chen Y."/>
            <person name="Xu X."/>
            <person name="Zhang Y."/>
            <person name="Luo S."/>
            <person name="Chen H."/>
            <person name="Gao J."/>
            <person name="Mao Z."/>
            <person name="Pires J.C."/>
            <person name="Luo M."/>
            <person name="Kudrna D."/>
            <person name="Wing R.A."/>
            <person name="Meyers B.C."/>
            <person name="Yi K."/>
            <person name="Kong H."/>
            <person name="Lavrijsen P."/>
            <person name="Sunseri F."/>
            <person name="Falavigna A."/>
            <person name="Ye Y."/>
            <person name="Leebens-Mack J.H."/>
            <person name="Chen G."/>
        </authorList>
    </citation>
    <scope>NUCLEOTIDE SEQUENCE [LARGE SCALE GENOMIC DNA]</scope>
    <source>
        <strain evidence="3">cv. DH0086</strain>
    </source>
</reference>
<dbReference type="AlphaFoldDB" id="A0A5P1FV65"/>
<proteinExistence type="predicted"/>
<dbReference type="Proteomes" id="UP000243459">
    <property type="component" value="Chromosome 1"/>
</dbReference>